<keyword evidence="1" id="KW-0812">Transmembrane</keyword>
<name>A0A1H6B4W1_9BACT</name>
<dbReference type="Proteomes" id="UP000236728">
    <property type="component" value="Unassembled WGS sequence"/>
</dbReference>
<keyword evidence="3" id="KW-1185">Reference proteome</keyword>
<keyword evidence="1" id="KW-1133">Transmembrane helix</keyword>
<reference evidence="2 3" key="1">
    <citation type="submission" date="2016-10" db="EMBL/GenBank/DDBJ databases">
        <authorList>
            <person name="de Groot N.N."/>
        </authorList>
    </citation>
    <scope>NUCLEOTIDE SEQUENCE [LARGE SCALE GENOMIC DNA]</scope>
    <source>
        <strain evidence="2 3">DSM 22489</strain>
    </source>
</reference>
<protein>
    <submittedName>
        <fullName evidence="2">Uncharacterized protein</fullName>
    </submittedName>
</protein>
<keyword evidence="1" id="KW-0472">Membrane</keyword>
<feature type="transmembrane region" description="Helical" evidence="1">
    <location>
        <begin position="12"/>
        <end position="29"/>
    </location>
</feature>
<dbReference type="EMBL" id="FNVA01000006">
    <property type="protein sequence ID" value="SEG55889.1"/>
    <property type="molecule type" value="Genomic_DNA"/>
</dbReference>
<dbReference type="RefSeq" id="WP_103934378.1">
    <property type="nucleotide sequence ID" value="NZ_FNVA01000006.1"/>
</dbReference>
<evidence type="ECO:0000313" key="3">
    <source>
        <dbReference type="Proteomes" id="UP000236728"/>
    </source>
</evidence>
<sequence length="180" mass="20011">MTFLFDLPHPPISAAILAGAGLLTYAYRLTPRKKIDLVTGCLNEAAHLRTGRFEPIIEFLEEPGTAEKREQALWDAIGGMEGLKQFAEDARHIVAILQHCVEHDLVDPKHAEVVHACAKQQAKYTELALVEERLSTGTPQQRHMAAYAAVQYHWEVTYRTLAMCRVSGAPDFLLAHGALL</sequence>
<evidence type="ECO:0000256" key="1">
    <source>
        <dbReference type="SAM" id="Phobius"/>
    </source>
</evidence>
<organism evidence="2 3">
    <name type="scientific">Bryocella elongata</name>
    <dbReference type="NCBI Taxonomy" id="863522"/>
    <lineage>
        <taxon>Bacteria</taxon>
        <taxon>Pseudomonadati</taxon>
        <taxon>Acidobacteriota</taxon>
        <taxon>Terriglobia</taxon>
        <taxon>Terriglobales</taxon>
        <taxon>Acidobacteriaceae</taxon>
        <taxon>Bryocella</taxon>
    </lineage>
</organism>
<accession>A0A1H6B4W1</accession>
<evidence type="ECO:0000313" key="2">
    <source>
        <dbReference type="EMBL" id="SEG55889.1"/>
    </source>
</evidence>
<dbReference type="AlphaFoldDB" id="A0A1H6B4W1"/>
<gene>
    <name evidence="2" type="ORF">SAMN05421819_3530</name>
</gene>
<proteinExistence type="predicted"/>